<comment type="caution">
    <text evidence="5">The sequence shown here is derived from an EMBL/GenBank/DDBJ whole genome shotgun (WGS) entry which is preliminary data.</text>
</comment>
<accession>A0ABN8SFJ8</accession>
<dbReference type="EMBL" id="CALNXI010002528">
    <property type="protein sequence ID" value="CAH3188614.1"/>
    <property type="molecule type" value="Genomic_DNA"/>
</dbReference>
<dbReference type="SUPFAM" id="SSF56204">
    <property type="entry name" value="Hect, E3 ligase catalytic domain"/>
    <property type="match status" value="1"/>
</dbReference>
<dbReference type="InterPro" id="IPR035983">
    <property type="entry name" value="Hect_E3_ubiquitin_ligase"/>
</dbReference>
<dbReference type="Proteomes" id="UP001159427">
    <property type="component" value="Unassembled WGS sequence"/>
</dbReference>
<dbReference type="EMBL" id="CALNXI010001449">
    <property type="protein sequence ID" value="CAH3169341.1"/>
    <property type="molecule type" value="Genomic_DNA"/>
</dbReference>
<dbReference type="Pfam" id="PF00632">
    <property type="entry name" value="HECT"/>
    <property type="match status" value="1"/>
</dbReference>
<dbReference type="InterPro" id="IPR000569">
    <property type="entry name" value="HECT_dom"/>
</dbReference>
<evidence type="ECO:0000256" key="2">
    <source>
        <dbReference type="PROSITE-ProRule" id="PRU00104"/>
    </source>
</evidence>
<comment type="caution">
    <text evidence="2">Lacks conserved residue(s) required for the propagation of feature annotation.</text>
</comment>
<reference evidence="5 6" key="1">
    <citation type="submission" date="2022-05" db="EMBL/GenBank/DDBJ databases">
        <authorList>
            <consortium name="Genoscope - CEA"/>
            <person name="William W."/>
        </authorList>
    </citation>
    <scope>NUCLEOTIDE SEQUENCE [LARGE SCALE GENOMIC DNA]</scope>
</reference>
<evidence type="ECO:0000313" key="6">
    <source>
        <dbReference type="Proteomes" id="UP001159427"/>
    </source>
</evidence>
<evidence type="ECO:0000259" key="3">
    <source>
        <dbReference type="PROSITE" id="PS50237"/>
    </source>
</evidence>
<evidence type="ECO:0000256" key="1">
    <source>
        <dbReference type="ARBA" id="ARBA00022786"/>
    </source>
</evidence>
<feature type="domain" description="HECT" evidence="3">
    <location>
        <begin position="73"/>
        <end position="106"/>
    </location>
</feature>
<sequence>MSLLPTTDNTVTDDDANDLMNSPFEPLGTCCDTQDLNAELRNLQKNFSSDQRAKLKIDEEDLLNDAMAYYKDQDFDPRKKLRIVYSGQPATDTGGVIRQFYTQLLKVIADTFFQGDTYRSPVYNCDMVASGVMKLVAEVADVSELDKEETTSVLSESGLPMTLTNDNKMRVIQSLIVHDAIGKPKILLDQLREGLQTLGFVPRMQVYPELLKELFVAGEKEMKGSDIKEILMFPSEMSDAEKTVMEHMTEFIVGAKPDILKAFLTFATGAPCLPEFGLGRIRIEFEDAGSIFFLYLYKECNLAKKFP</sequence>
<name>A0ABN8SFJ8_9CNID</name>
<feature type="domain" description="HECT" evidence="3">
    <location>
        <begin position="154"/>
        <end position="307"/>
    </location>
</feature>
<dbReference type="PROSITE" id="PS50237">
    <property type="entry name" value="HECT"/>
    <property type="match status" value="2"/>
</dbReference>
<evidence type="ECO:0000313" key="5">
    <source>
        <dbReference type="EMBL" id="CAH3188614.1"/>
    </source>
</evidence>
<gene>
    <name evidence="4" type="ORF">PEVE_00006820</name>
    <name evidence="5" type="ORF">PEVE_00018672</name>
</gene>
<organism evidence="5 6">
    <name type="scientific">Porites evermanni</name>
    <dbReference type="NCBI Taxonomy" id="104178"/>
    <lineage>
        <taxon>Eukaryota</taxon>
        <taxon>Metazoa</taxon>
        <taxon>Cnidaria</taxon>
        <taxon>Anthozoa</taxon>
        <taxon>Hexacorallia</taxon>
        <taxon>Scleractinia</taxon>
        <taxon>Fungiina</taxon>
        <taxon>Poritidae</taxon>
        <taxon>Porites</taxon>
    </lineage>
</organism>
<keyword evidence="1 2" id="KW-0833">Ubl conjugation pathway</keyword>
<keyword evidence="6" id="KW-1185">Reference proteome</keyword>
<dbReference type="Gene3D" id="3.90.1750.10">
    <property type="entry name" value="Hect, E3 ligase catalytic domains"/>
    <property type="match status" value="1"/>
</dbReference>
<proteinExistence type="predicted"/>
<evidence type="ECO:0000313" key="4">
    <source>
        <dbReference type="EMBL" id="CAH3169341.1"/>
    </source>
</evidence>
<protein>
    <recommendedName>
        <fullName evidence="3">HECT domain-containing protein</fullName>
    </recommendedName>
</protein>